<comment type="caution">
    <text evidence="9">The sequence shown here is derived from an EMBL/GenBank/DDBJ whole genome shotgun (WGS) entry which is preliminary data.</text>
</comment>
<keyword evidence="3 6" id="KW-0812">Transmembrane</keyword>
<keyword evidence="2" id="KW-1003">Cell membrane</keyword>
<keyword evidence="10" id="KW-1185">Reference proteome</keyword>
<evidence type="ECO:0000259" key="7">
    <source>
        <dbReference type="Pfam" id="PF02687"/>
    </source>
</evidence>
<dbReference type="PANTHER" id="PTHR30572">
    <property type="entry name" value="MEMBRANE COMPONENT OF TRANSPORTER-RELATED"/>
    <property type="match status" value="1"/>
</dbReference>
<feature type="transmembrane region" description="Helical" evidence="6">
    <location>
        <begin position="336"/>
        <end position="365"/>
    </location>
</feature>
<feature type="transmembrane region" description="Helical" evidence="6">
    <location>
        <begin position="721"/>
        <end position="749"/>
    </location>
</feature>
<feature type="transmembrane region" description="Helical" evidence="6">
    <location>
        <begin position="20"/>
        <end position="39"/>
    </location>
</feature>
<feature type="transmembrane region" description="Helical" evidence="6">
    <location>
        <begin position="385"/>
        <end position="407"/>
    </location>
</feature>
<dbReference type="InterPro" id="IPR050250">
    <property type="entry name" value="Macrolide_Exporter_MacB"/>
</dbReference>
<dbReference type="EMBL" id="JABBHF010000009">
    <property type="protein sequence ID" value="NMH88912.1"/>
    <property type="molecule type" value="Genomic_DNA"/>
</dbReference>
<reference evidence="9 10" key="1">
    <citation type="submission" date="2020-04" db="EMBL/GenBank/DDBJ databases">
        <title>A Flavivirga sp. nov.</title>
        <authorList>
            <person name="Sun X."/>
        </authorList>
    </citation>
    <scope>NUCLEOTIDE SEQUENCE [LARGE SCALE GENOMIC DNA]</scope>
    <source>
        <strain evidence="9 10">Y03</strain>
    </source>
</reference>
<dbReference type="Pfam" id="PF12704">
    <property type="entry name" value="MacB_PCD"/>
    <property type="match status" value="2"/>
</dbReference>
<name>A0ABX1S2N5_9FLAO</name>
<organism evidence="9 10">
    <name type="scientific">Flavivirga algicola</name>
    <dbReference type="NCBI Taxonomy" id="2729136"/>
    <lineage>
        <taxon>Bacteria</taxon>
        <taxon>Pseudomonadati</taxon>
        <taxon>Bacteroidota</taxon>
        <taxon>Flavobacteriia</taxon>
        <taxon>Flavobacteriales</taxon>
        <taxon>Flavobacteriaceae</taxon>
        <taxon>Flavivirga</taxon>
    </lineage>
</organism>
<evidence type="ECO:0000256" key="1">
    <source>
        <dbReference type="ARBA" id="ARBA00004651"/>
    </source>
</evidence>
<evidence type="ECO:0000256" key="2">
    <source>
        <dbReference type="ARBA" id="ARBA00022475"/>
    </source>
</evidence>
<feature type="transmembrane region" description="Helical" evidence="6">
    <location>
        <begin position="428"/>
        <end position="450"/>
    </location>
</feature>
<evidence type="ECO:0000256" key="5">
    <source>
        <dbReference type="ARBA" id="ARBA00023136"/>
    </source>
</evidence>
<accession>A0ABX1S2N5</accession>
<proteinExistence type="predicted"/>
<dbReference type="Proteomes" id="UP000746690">
    <property type="component" value="Unassembled WGS sequence"/>
</dbReference>
<evidence type="ECO:0000313" key="10">
    <source>
        <dbReference type="Proteomes" id="UP000746690"/>
    </source>
</evidence>
<dbReference type="InterPro" id="IPR025857">
    <property type="entry name" value="MacB_PCD"/>
</dbReference>
<gene>
    <name evidence="9" type="ORF">HHX25_15465</name>
</gene>
<feature type="transmembrane region" description="Helical" evidence="6">
    <location>
        <begin position="288"/>
        <end position="315"/>
    </location>
</feature>
<protein>
    <submittedName>
        <fullName evidence="9">FtsX-like permease family protein</fullName>
    </submittedName>
</protein>
<comment type="subcellular location">
    <subcellularLocation>
        <location evidence="1">Cell membrane</location>
        <topology evidence="1">Multi-pass membrane protein</topology>
    </subcellularLocation>
</comment>
<dbReference type="InterPro" id="IPR003838">
    <property type="entry name" value="ABC3_permease_C"/>
</dbReference>
<feature type="domain" description="ABC3 transporter permease C-terminal" evidence="7">
    <location>
        <begin position="672"/>
        <end position="784"/>
    </location>
</feature>
<feature type="domain" description="ABC3 transporter permease C-terminal" evidence="7">
    <location>
        <begin position="295"/>
        <end position="411"/>
    </location>
</feature>
<evidence type="ECO:0000259" key="8">
    <source>
        <dbReference type="Pfam" id="PF12704"/>
    </source>
</evidence>
<dbReference type="PANTHER" id="PTHR30572:SF18">
    <property type="entry name" value="ABC-TYPE MACROLIDE FAMILY EXPORT SYSTEM PERMEASE COMPONENT 2"/>
    <property type="match status" value="1"/>
</dbReference>
<evidence type="ECO:0000313" key="9">
    <source>
        <dbReference type="EMBL" id="NMH88912.1"/>
    </source>
</evidence>
<evidence type="ECO:0000256" key="4">
    <source>
        <dbReference type="ARBA" id="ARBA00022989"/>
    </source>
</evidence>
<dbReference type="RefSeq" id="WP_169675378.1">
    <property type="nucleotide sequence ID" value="NZ_JABBHF010000009.1"/>
</dbReference>
<dbReference type="Pfam" id="PF02687">
    <property type="entry name" value="FtsX"/>
    <property type="match status" value="2"/>
</dbReference>
<feature type="domain" description="MacB-like periplasmic core" evidence="8">
    <location>
        <begin position="18"/>
        <end position="237"/>
    </location>
</feature>
<sequence length="794" mass="89834">MIRNYFKIAWRILAKNKTFVAISLISFSFALTCCILSYINYDYTDSFDSHHTKADAVYRLNTNRVINGKKQQWSLVPEPLFETFVINSNTNLEYARLYKEGVLVKKDGNTFREQINYTDKTFFEFFTLPLEKGNNLDLGYNTVILGNEFSRKIFKDKNPVGENITLINNLGKDVVYTVVGVLDKQPGNSSFQFDIVTSFESLSNENKSLKWNSSRKLTAFVKVENSNELSVLKKQIQPFINSKKNTLDNWDIVQANFQPFKDVAFSSDVDFASYVHGNNMLASNQRGVIVFVPAIMSLLILLITCFNFINISIALSTKRLKEIGLRKVFGSEKKQLIFQFLFENILICFLASVIALVAVYCMLPMVNSYTGLDLKIALLENVKLLGFLFGLPFVIAILSGIYPAYYLSSFNALTVIQDKLKFGTFGKFTRFLLGGQFTFSCLALVIGILLTKNALYQESVDYGYNMDELAIVEIDDKREFDILSHEAGKYSKLEKYAGSFNHIGDWANSSVAKVDEEELNVTVSTIGGKNYLETMGVTLINGRHFDENIKVKEAESIIVNETFIKHLHLNNPLNKEVVLDKKHYRIIGVVKDYKQNGLHAKVPPCILKKGDNTQFKYFVAKFQQDNLESGHAFLKTTWFKLFPNKPFRSFYQKDLVEKERRINAGLKNVALFLAFITILLSTSGLYALVALKVISRKKEIGIRKVVGASISRLLYLISREILIITAIAFVIGASLGYLVVNGLIFNFIFPYHAPIGVFSFLIALLVLTTSVCITIGLKVYAAATNNPIDALRYE</sequence>
<evidence type="ECO:0000256" key="6">
    <source>
        <dbReference type="SAM" id="Phobius"/>
    </source>
</evidence>
<feature type="transmembrane region" description="Helical" evidence="6">
    <location>
        <begin position="755"/>
        <end position="777"/>
    </location>
</feature>
<keyword evidence="5 6" id="KW-0472">Membrane</keyword>
<feature type="transmembrane region" description="Helical" evidence="6">
    <location>
        <begin position="669"/>
        <end position="694"/>
    </location>
</feature>
<feature type="domain" description="MacB-like periplasmic core" evidence="8">
    <location>
        <begin position="511"/>
        <end position="596"/>
    </location>
</feature>
<evidence type="ECO:0000256" key="3">
    <source>
        <dbReference type="ARBA" id="ARBA00022692"/>
    </source>
</evidence>
<keyword evidence="4 6" id="KW-1133">Transmembrane helix</keyword>